<dbReference type="GO" id="GO:0003677">
    <property type="term" value="F:DNA binding"/>
    <property type="evidence" value="ECO:0007669"/>
    <property type="project" value="UniProtKB-KW"/>
</dbReference>
<evidence type="ECO:0000256" key="3">
    <source>
        <dbReference type="ARBA" id="ARBA00023125"/>
    </source>
</evidence>
<evidence type="ECO:0000256" key="4">
    <source>
        <dbReference type="ARBA" id="ARBA00023163"/>
    </source>
</evidence>
<feature type="region of interest" description="Disordered" evidence="6">
    <location>
        <begin position="166"/>
        <end position="191"/>
    </location>
</feature>
<dbReference type="PANTHER" id="PTHR31677">
    <property type="entry name" value="AP2 DOMAIN CLASS TRANSCRIPTION FACTOR"/>
    <property type="match status" value="1"/>
</dbReference>
<dbReference type="SUPFAM" id="SSF54171">
    <property type="entry name" value="DNA-binding domain"/>
    <property type="match status" value="1"/>
</dbReference>
<dbReference type="Proteomes" id="UP001180020">
    <property type="component" value="Unassembled WGS sequence"/>
</dbReference>
<evidence type="ECO:0000256" key="5">
    <source>
        <dbReference type="ARBA" id="ARBA00023242"/>
    </source>
</evidence>
<evidence type="ECO:0000256" key="1">
    <source>
        <dbReference type="ARBA" id="ARBA00004123"/>
    </source>
</evidence>
<dbReference type="FunFam" id="3.30.730.10:FF:000001">
    <property type="entry name" value="Ethylene-responsive transcription factor 2"/>
    <property type="match status" value="1"/>
</dbReference>
<dbReference type="InterPro" id="IPR016177">
    <property type="entry name" value="DNA-bd_dom_sf"/>
</dbReference>
<dbReference type="SMART" id="SM00380">
    <property type="entry name" value="AP2"/>
    <property type="match status" value="1"/>
</dbReference>
<dbReference type="PROSITE" id="PS51032">
    <property type="entry name" value="AP2_ERF"/>
    <property type="match status" value="1"/>
</dbReference>
<comment type="caution">
    <text evidence="8">The sequence shown here is derived from an EMBL/GenBank/DDBJ whole genome shotgun (WGS) entry which is preliminary data.</text>
</comment>
<feature type="region of interest" description="Disordered" evidence="6">
    <location>
        <begin position="1"/>
        <end position="36"/>
    </location>
</feature>
<dbReference type="AlphaFoldDB" id="A0AAV9D821"/>
<evidence type="ECO:0000259" key="7">
    <source>
        <dbReference type="PROSITE" id="PS51032"/>
    </source>
</evidence>
<reference evidence="8" key="2">
    <citation type="submission" date="2023-06" db="EMBL/GenBank/DDBJ databases">
        <authorList>
            <person name="Ma L."/>
            <person name="Liu K.-W."/>
            <person name="Li Z."/>
            <person name="Hsiao Y.-Y."/>
            <person name="Qi Y."/>
            <person name="Fu T."/>
            <person name="Tang G."/>
            <person name="Zhang D."/>
            <person name="Sun W.-H."/>
            <person name="Liu D.-K."/>
            <person name="Li Y."/>
            <person name="Chen G.-Z."/>
            <person name="Liu X.-D."/>
            <person name="Liao X.-Y."/>
            <person name="Jiang Y.-T."/>
            <person name="Yu X."/>
            <person name="Hao Y."/>
            <person name="Huang J."/>
            <person name="Zhao X.-W."/>
            <person name="Ke S."/>
            <person name="Chen Y.-Y."/>
            <person name="Wu W.-L."/>
            <person name="Hsu J.-L."/>
            <person name="Lin Y.-F."/>
            <person name="Huang M.-D."/>
            <person name="Li C.-Y."/>
            <person name="Huang L."/>
            <person name="Wang Z.-W."/>
            <person name="Zhao X."/>
            <person name="Zhong W.-Y."/>
            <person name="Peng D.-H."/>
            <person name="Ahmad S."/>
            <person name="Lan S."/>
            <person name="Zhang J.-S."/>
            <person name="Tsai W.-C."/>
            <person name="Van De Peer Y."/>
            <person name="Liu Z.-J."/>
        </authorList>
    </citation>
    <scope>NUCLEOTIDE SEQUENCE</scope>
    <source>
        <strain evidence="8">CP</strain>
        <tissue evidence="8">Leaves</tissue>
    </source>
</reference>
<dbReference type="InterPro" id="IPR036955">
    <property type="entry name" value="AP2/ERF_dom_sf"/>
</dbReference>
<keyword evidence="3" id="KW-0238">DNA-binding</keyword>
<protein>
    <submittedName>
        <fullName evidence="8">Ethylene-responsive transcription factor 3</fullName>
    </submittedName>
</protein>
<feature type="region of interest" description="Disordered" evidence="6">
    <location>
        <begin position="75"/>
        <end position="113"/>
    </location>
</feature>
<evidence type="ECO:0000313" key="9">
    <source>
        <dbReference type="Proteomes" id="UP001180020"/>
    </source>
</evidence>
<accession>A0AAV9D821</accession>
<gene>
    <name evidence="8" type="primary">ERF3</name>
    <name evidence="8" type="ORF">QJS10_CPB15g01955</name>
</gene>
<dbReference type="Gene3D" id="3.30.730.10">
    <property type="entry name" value="AP2/ERF domain"/>
    <property type="match status" value="1"/>
</dbReference>
<dbReference type="GO" id="GO:0005634">
    <property type="term" value="C:nucleus"/>
    <property type="evidence" value="ECO:0007669"/>
    <property type="project" value="UniProtKB-SubCell"/>
</dbReference>
<name>A0AAV9D821_ACOCL</name>
<dbReference type="GO" id="GO:0003700">
    <property type="term" value="F:DNA-binding transcription factor activity"/>
    <property type="evidence" value="ECO:0007669"/>
    <property type="project" value="InterPro"/>
</dbReference>
<evidence type="ECO:0000256" key="6">
    <source>
        <dbReference type="SAM" id="MobiDB-lite"/>
    </source>
</evidence>
<proteinExistence type="predicted"/>
<sequence length="191" mass="20722">MAAAMAMAAENNKDQSAALNGGGPPPATVKEAHFRGVRKRPWGRFAAEIRDPWKKTRKWLGTFDTAEEAARAYDDAARNLRGPKAKTNFGYDGSQDLAPPPPSQPPAQPSASVGFQKWTSYGPEALGLFFRGGAPPPRPPPLAAVAAADFKGYRFEAVEVVVRGEQEKRKAEQQMQKKPLGIDLNFPPPLI</sequence>
<keyword evidence="5" id="KW-0539">Nucleus</keyword>
<dbReference type="Pfam" id="PF00847">
    <property type="entry name" value="AP2"/>
    <property type="match status" value="1"/>
</dbReference>
<evidence type="ECO:0000313" key="8">
    <source>
        <dbReference type="EMBL" id="KAK1297044.1"/>
    </source>
</evidence>
<keyword evidence="4" id="KW-0804">Transcription</keyword>
<dbReference type="PANTHER" id="PTHR31677:SF157">
    <property type="entry name" value="AP2_ERF DOMAIN-CONTAINING PROTEIN"/>
    <property type="match status" value="1"/>
</dbReference>
<comment type="subcellular location">
    <subcellularLocation>
        <location evidence="1">Nucleus</location>
    </subcellularLocation>
</comment>
<dbReference type="PRINTS" id="PR00367">
    <property type="entry name" value="ETHRSPELEMNT"/>
</dbReference>
<keyword evidence="9" id="KW-1185">Reference proteome</keyword>
<dbReference type="InterPro" id="IPR001471">
    <property type="entry name" value="AP2/ERF_dom"/>
</dbReference>
<dbReference type="EMBL" id="JAUJYO010000015">
    <property type="protein sequence ID" value="KAK1297044.1"/>
    <property type="molecule type" value="Genomic_DNA"/>
</dbReference>
<keyword evidence="2" id="KW-0805">Transcription regulation</keyword>
<reference evidence="8" key="1">
    <citation type="journal article" date="2023" name="Nat. Commun.">
        <title>Diploid and tetraploid genomes of Acorus and the evolution of monocots.</title>
        <authorList>
            <person name="Ma L."/>
            <person name="Liu K.W."/>
            <person name="Li Z."/>
            <person name="Hsiao Y.Y."/>
            <person name="Qi Y."/>
            <person name="Fu T."/>
            <person name="Tang G.D."/>
            <person name="Zhang D."/>
            <person name="Sun W.H."/>
            <person name="Liu D.K."/>
            <person name="Li Y."/>
            <person name="Chen G.Z."/>
            <person name="Liu X.D."/>
            <person name="Liao X.Y."/>
            <person name="Jiang Y.T."/>
            <person name="Yu X."/>
            <person name="Hao Y."/>
            <person name="Huang J."/>
            <person name="Zhao X.W."/>
            <person name="Ke S."/>
            <person name="Chen Y.Y."/>
            <person name="Wu W.L."/>
            <person name="Hsu J.L."/>
            <person name="Lin Y.F."/>
            <person name="Huang M.D."/>
            <person name="Li C.Y."/>
            <person name="Huang L."/>
            <person name="Wang Z.W."/>
            <person name="Zhao X."/>
            <person name="Zhong W.Y."/>
            <person name="Peng D.H."/>
            <person name="Ahmad S."/>
            <person name="Lan S."/>
            <person name="Zhang J.S."/>
            <person name="Tsai W.C."/>
            <person name="Van de Peer Y."/>
            <person name="Liu Z.J."/>
        </authorList>
    </citation>
    <scope>NUCLEOTIDE SEQUENCE</scope>
    <source>
        <strain evidence="8">CP</strain>
    </source>
</reference>
<dbReference type="CDD" id="cd00018">
    <property type="entry name" value="AP2"/>
    <property type="match status" value="1"/>
</dbReference>
<evidence type="ECO:0000256" key="2">
    <source>
        <dbReference type="ARBA" id="ARBA00023015"/>
    </source>
</evidence>
<feature type="compositionally biased region" description="Pro residues" evidence="6">
    <location>
        <begin position="98"/>
        <end position="108"/>
    </location>
</feature>
<organism evidence="8 9">
    <name type="scientific">Acorus calamus</name>
    <name type="common">Sweet flag</name>
    <dbReference type="NCBI Taxonomy" id="4465"/>
    <lineage>
        <taxon>Eukaryota</taxon>
        <taxon>Viridiplantae</taxon>
        <taxon>Streptophyta</taxon>
        <taxon>Embryophyta</taxon>
        <taxon>Tracheophyta</taxon>
        <taxon>Spermatophyta</taxon>
        <taxon>Magnoliopsida</taxon>
        <taxon>Liliopsida</taxon>
        <taxon>Acoraceae</taxon>
        <taxon>Acorus</taxon>
    </lineage>
</organism>
<feature type="domain" description="AP2/ERF" evidence="7">
    <location>
        <begin position="33"/>
        <end position="90"/>
    </location>
</feature>